<feature type="repeat" description="ANK" evidence="3">
    <location>
        <begin position="160"/>
        <end position="192"/>
    </location>
</feature>
<evidence type="ECO:0000313" key="5">
    <source>
        <dbReference type="Proteomes" id="UP000051574"/>
    </source>
</evidence>
<reference evidence="4 5" key="1">
    <citation type="submission" date="2015-09" db="EMBL/GenBank/DDBJ databases">
        <title>Draft genome of the scarab beetle Oryctes borbonicus.</title>
        <authorList>
            <person name="Meyer J.M."/>
            <person name="Markov G.V."/>
            <person name="Baskaran P."/>
            <person name="Herrmann M."/>
            <person name="Sommer R.J."/>
            <person name="Roedelsperger C."/>
        </authorList>
    </citation>
    <scope>NUCLEOTIDE SEQUENCE [LARGE SCALE GENOMIC DNA]</scope>
    <source>
        <strain evidence="4">OB123</strain>
        <tissue evidence="4">Whole animal</tissue>
    </source>
</reference>
<feature type="non-terminal residue" evidence="4">
    <location>
        <position position="1"/>
    </location>
</feature>
<dbReference type="PROSITE" id="PS50088">
    <property type="entry name" value="ANK_REPEAT"/>
    <property type="match status" value="1"/>
</dbReference>
<feature type="non-terminal residue" evidence="4">
    <location>
        <position position="227"/>
    </location>
</feature>
<dbReference type="PROSITE" id="PS50297">
    <property type="entry name" value="ANK_REP_REGION"/>
    <property type="match status" value="1"/>
</dbReference>
<keyword evidence="1" id="KW-0479">Metal-binding</keyword>
<keyword evidence="2" id="KW-0862">Zinc</keyword>
<organism evidence="4 5">
    <name type="scientific">Oryctes borbonicus</name>
    <dbReference type="NCBI Taxonomy" id="1629725"/>
    <lineage>
        <taxon>Eukaryota</taxon>
        <taxon>Metazoa</taxon>
        <taxon>Ecdysozoa</taxon>
        <taxon>Arthropoda</taxon>
        <taxon>Hexapoda</taxon>
        <taxon>Insecta</taxon>
        <taxon>Pterygota</taxon>
        <taxon>Neoptera</taxon>
        <taxon>Endopterygota</taxon>
        <taxon>Coleoptera</taxon>
        <taxon>Polyphaga</taxon>
        <taxon>Scarabaeiformia</taxon>
        <taxon>Scarabaeidae</taxon>
        <taxon>Dynastinae</taxon>
        <taxon>Oryctes</taxon>
    </lineage>
</organism>
<dbReference type="InterPro" id="IPR045258">
    <property type="entry name" value="ACAP1/2/3-like"/>
</dbReference>
<dbReference type="SUPFAM" id="SSF48403">
    <property type="entry name" value="Ankyrin repeat"/>
    <property type="match status" value="1"/>
</dbReference>
<proteinExistence type="predicted"/>
<dbReference type="OrthoDB" id="10070851at2759"/>
<accession>A0A0T6BIY7</accession>
<keyword evidence="5" id="KW-1185">Reference proteome</keyword>
<gene>
    <name evidence="4" type="ORF">AMK59_609</name>
</gene>
<evidence type="ECO:0000256" key="3">
    <source>
        <dbReference type="PROSITE-ProRule" id="PRU00023"/>
    </source>
</evidence>
<sequence>KKLTDITAETSSKTSLMEIRKWSVRRLRRRPRNSYSLKSSKSNEQSNKDSVLLFGNDLDKPIDQILDLSSDQDSTGGEDNDVLEEEDISKLHPEALLYKAAAAHNIPVMCEALALGADKHWINPDDRHRCALHQAILSGSVMACAYLLLNGTKINVQDDDGKTPLHLATDEGHTAQVCLLLKHRADQHLPDNEGLLPLKIAEQKEHADIVTLSFTITDKIRHYLSFD</sequence>
<evidence type="ECO:0000256" key="1">
    <source>
        <dbReference type="ARBA" id="ARBA00022723"/>
    </source>
</evidence>
<comment type="caution">
    <text evidence="4">The sequence shown here is derived from an EMBL/GenBank/DDBJ whole genome shotgun (WGS) entry which is preliminary data.</text>
</comment>
<dbReference type="PANTHER" id="PTHR23180">
    <property type="entry name" value="CENTAURIN/ARF"/>
    <property type="match status" value="1"/>
</dbReference>
<dbReference type="Pfam" id="PF12796">
    <property type="entry name" value="Ank_2"/>
    <property type="match status" value="1"/>
</dbReference>
<keyword evidence="3" id="KW-0040">ANK repeat</keyword>
<evidence type="ECO:0000256" key="2">
    <source>
        <dbReference type="ARBA" id="ARBA00022833"/>
    </source>
</evidence>
<dbReference type="Gene3D" id="1.25.40.20">
    <property type="entry name" value="Ankyrin repeat-containing domain"/>
    <property type="match status" value="1"/>
</dbReference>
<dbReference type="InterPro" id="IPR036770">
    <property type="entry name" value="Ankyrin_rpt-contain_sf"/>
</dbReference>
<dbReference type="GO" id="GO:0046872">
    <property type="term" value="F:metal ion binding"/>
    <property type="evidence" value="ECO:0007669"/>
    <property type="project" value="UniProtKB-KW"/>
</dbReference>
<dbReference type="AlphaFoldDB" id="A0A0T6BIY7"/>
<dbReference type="Proteomes" id="UP000051574">
    <property type="component" value="Unassembled WGS sequence"/>
</dbReference>
<dbReference type="SMART" id="SM00248">
    <property type="entry name" value="ANK"/>
    <property type="match status" value="2"/>
</dbReference>
<dbReference type="InterPro" id="IPR002110">
    <property type="entry name" value="Ankyrin_rpt"/>
</dbReference>
<dbReference type="EMBL" id="LJIG01000085">
    <property type="protein sequence ID" value="KRT86855.1"/>
    <property type="molecule type" value="Genomic_DNA"/>
</dbReference>
<dbReference type="PANTHER" id="PTHR23180:SF399">
    <property type="entry name" value="BLOWN FUSE, ISOFORM A-RELATED"/>
    <property type="match status" value="1"/>
</dbReference>
<dbReference type="GO" id="GO:0005096">
    <property type="term" value="F:GTPase activator activity"/>
    <property type="evidence" value="ECO:0007669"/>
    <property type="project" value="InterPro"/>
</dbReference>
<protein>
    <submittedName>
        <fullName evidence="4">Ankyrin repeat-containing protein</fullName>
    </submittedName>
</protein>
<name>A0A0T6BIY7_9SCAR</name>
<evidence type="ECO:0000313" key="4">
    <source>
        <dbReference type="EMBL" id="KRT86855.1"/>
    </source>
</evidence>